<feature type="non-terminal residue" evidence="1">
    <location>
        <position position="1"/>
    </location>
</feature>
<name>A0ABW0CPN3_STRCD</name>
<evidence type="ECO:0000313" key="1">
    <source>
        <dbReference type="EMBL" id="MFC5217779.1"/>
    </source>
</evidence>
<organism evidence="1 2">
    <name type="scientific">Streptomyces coerulescens</name>
    <dbReference type="NCBI Taxonomy" id="29304"/>
    <lineage>
        <taxon>Bacteria</taxon>
        <taxon>Bacillati</taxon>
        <taxon>Actinomycetota</taxon>
        <taxon>Actinomycetes</taxon>
        <taxon>Kitasatosporales</taxon>
        <taxon>Streptomycetaceae</taxon>
        <taxon>Streptomyces</taxon>
    </lineage>
</organism>
<gene>
    <name evidence="1" type="ORF">ACFPQ9_28500</name>
</gene>
<comment type="caution">
    <text evidence="1">The sequence shown here is derived from an EMBL/GenBank/DDBJ whole genome shotgun (WGS) entry which is preliminary data.</text>
</comment>
<keyword evidence="2" id="KW-1185">Reference proteome</keyword>
<dbReference type="EMBL" id="JBHSKM010000022">
    <property type="protein sequence ID" value="MFC5217779.1"/>
    <property type="molecule type" value="Genomic_DNA"/>
</dbReference>
<accession>A0ABW0CPN3</accession>
<sequence>GGGGGGGGGCRLQGTVGDAVEWMAVRLAMVGCEFVVESPEELVRCVRELGGRLSRAGA</sequence>
<evidence type="ECO:0000313" key="2">
    <source>
        <dbReference type="Proteomes" id="UP001596263"/>
    </source>
</evidence>
<proteinExistence type="predicted"/>
<dbReference type="Proteomes" id="UP001596263">
    <property type="component" value="Unassembled WGS sequence"/>
</dbReference>
<protein>
    <submittedName>
        <fullName evidence="1">Transcriptional regulator</fullName>
    </submittedName>
</protein>
<reference evidence="2" key="1">
    <citation type="journal article" date="2019" name="Int. J. Syst. Evol. Microbiol.">
        <title>The Global Catalogue of Microorganisms (GCM) 10K type strain sequencing project: providing services to taxonomists for standard genome sequencing and annotation.</title>
        <authorList>
            <consortium name="The Broad Institute Genomics Platform"/>
            <consortium name="The Broad Institute Genome Sequencing Center for Infectious Disease"/>
            <person name="Wu L."/>
            <person name="Ma J."/>
        </authorList>
    </citation>
    <scope>NUCLEOTIDE SEQUENCE [LARGE SCALE GENOMIC DNA]</scope>
    <source>
        <strain evidence="2">KCTC 42586</strain>
    </source>
</reference>